<feature type="compositionally biased region" description="Low complexity" evidence="1">
    <location>
        <begin position="329"/>
        <end position="345"/>
    </location>
</feature>
<evidence type="ECO:0000256" key="1">
    <source>
        <dbReference type="SAM" id="MobiDB-lite"/>
    </source>
</evidence>
<keyword evidence="2" id="KW-0812">Transmembrane</keyword>
<dbReference type="EMBL" id="JANPWB010000005">
    <property type="protein sequence ID" value="KAJ1187567.1"/>
    <property type="molecule type" value="Genomic_DNA"/>
</dbReference>
<name>A0AAV7UES2_PLEWA</name>
<keyword evidence="4" id="KW-1185">Reference proteome</keyword>
<keyword evidence="2" id="KW-0472">Membrane</keyword>
<dbReference type="Proteomes" id="UP001066276">
    <property type="component" value="Chromosome 3_1"/>
</dbReference>
<keyword evidence="2" id="KW-1133">Transmembrane helix</keyword>
<accession>A0AAV7UES2</accession>
<gene>
    <name evidence="3" type="ORF">NDU88_004342</name>
</gene>
<dbReference type="AlphaFoldDB" id="A0AAV7UES2"/>
<feature type="region of interest" description="Disordered" evidence="1">
    <location>
        <begin position="468"/>
        <end position="487"/>
    </location>
</feature>
<reference evidence="3" key="1">
    <citation type="journal article" date="2022" name="bioRxiv">
        <title>Sequencing and chromosome-scale assembly of the giantPleurodeles waltlgenome.</title>
        <authorList>
            <person name="Brown T."/>
            <person name="Elewa A."/>
            <person name="Iarovenko S."/>
            <person name="Subramanian E."/>
            <person name="Araus A.J."/>
            <person name="Petzold A."/>
            <person name="Susuki M."/>
            <person name="Suzuki K.-i.T."/>
            <person name="Hayashi T."/>
            <person name="Toyoda A."/>
            <person name="Oliveira C."/>
            <person name="Osipova E."/>
            <person name="Leigh N.D."/>
            <person name="Simon A."/>
            <person name="Yun M.H."/>
        </authorList>
    </citation>
    <scope>NUCLEOTIDE SEQUENCE</scope>
    <source>
        <strain evidence="3">20211129_DDA</strain>
        <tissue evidence="3">Liver</tissue>
    </source>
</reference>
<evidence type="ECO:0000313" key="3">
    <source>
        <dbReference type="EMBL" id="KAJ1187567.1"/>
    </source>
</evidence>
<feature type="compositionally biased region" description="Basic and acidic residues" evidence="1">
    <location>
        <begin position="302"/>
        <end position="317"/>
    </location>
</feature>
<protein>
    <submittedName>
        <fullName evidence="3">Uncharacterized protein</fullName>
    </submittedName>
</protein>
<evidence type="ECO:0000313" key="4">
    <source>
        <dbReference type="Proteomes" id="UP001066276"/>
    </source>
</evidence>
<feature type="compositionally biased region" description="Polar residues" evidence="1">
    <location>
        <begin position="259"/>
        <end position="270"/>
    </location>
</feature>
<feature type="region of interest" description="Disordered" evidence="1">
    <location>
        <begin position="257"/>
        <end position="348"/>
    </location>
</feature>
<feature type="compositionally biased region" description="Basic and acidic residues" evidence="1">
    <location>
        <begin position="276"/>
        <end position="288"/>
    </location>
</feature>
<comment type="caution">
    <text evidence="3">The sequence shown here is derived from an EMBL/GenBank/DDBJ whole genome shotgun (WGS) entry which is preliminary data.</text>
</comment>
<organism evidence="3 4">
    <name type="scientific">Pleurodeles waltl</name>
    <name type="common">Iberian ribbed newt</name>
    <dbReference type="NCBI Taxonomy" id="8319"/>
    <lineage>
        <taxon>Eukaryota</taxon>
        <taxon>Metazoa</taxon>
        <taxon>Chordata</taxon>
        <taxon>Craniata</taxon>
        <taxon>Vertebrata</taxon>
        <taxon>Euteleostomi</taxon>
        <taxon>Amphibia</taxon>
        <taxon>Batrachia</taxon>
        <taxon>Caudata</taxon>
        <taxon>Salamandroidea</taxon>
        <taxon>Salamandridae</taxon>
        <taxon>Pleurodelinae</taxon>
        <taxon>Pleurodeles</taxon>
    </lineage>
</organism>
<feature type="transmembrane region" description="Helical" evidence="2">
    <location>
        <begin position="32"/>
        <end position="52"/>
    </location>
</feature>
<evidence type="ECO:0000256" key="2">
    <source>
        <dbReference type="SAM" id="Phobius"/>
    </source>
</evidence>
<sequence>MLESDIPSSLKDSTGPDIHNASLDDNTSVTTVVIVLVVLLLLKICLCCYFWVNKPEKAKLDAKIQCWPKLLRKSPPQAHSDILKLSKDSITLLLPTEDGYPKITDQQNAKAPWVTKQREVSKHKSHSTVHLYFRNHCLLCLKTKLVPNQRNTFICGPFINGPSGKIMDTANMMCKKRTEDSNNLVLEKNYRSPRPRLAPELMAKACLQGPSIKITTDMEKKAFHSHNISSAVVVESKRPPGLKETYHAELHRQEKAEVNVNQPGPSNNHSPCMHPRKLDRPQLKKQEDFVSSAALDNGRSSQTRERKIQPLEVDRLSLPEGLSYPSSNLTDSLSLPETPTSSSNPMEKPKQVISVEVCMDHVEGPKSRSTSLEPPITAICANANLPMQSPGEEVELLKPLLDIKGTLAWLSGIGSVFTVPSVTEWLKGTVSPTENDFLHTSISENNPLEKDYVSSSICPPRAPFSDKEFCDPPETNSQEQGSAPPVAGVQRPVQRLPFLLPCKGGSRPPCGAMASASCCPVSFLPALSGAEKSGGFMLHCRGTRVCLPSHPLDRRAADRNLPMHVATVVF</sequence>
<proteinExistence type="predicted"/>